<feature type="compositionally biased region" description="Basic residues" evidence="1">
    <location>
        <begin position="619"/>
        <end position="638"/>
    </location>
</feature>
<feature type="region of interest" description="Disordered" evidence="1">
    <location>
        <begin position="580"/>
        <end position="638"/>
    </location>
</feature>
<accession>A0A8J1TB19</accession>
<dbReference type="OrthoDB" id="120976at2759"/>
<dbReference type="InterPro" id="IPR011992">
    <property type="entry name" value="EF-hand-dom_pair"/>
</dbReference>
<dbReference type="InterPro" id="IPR052394">
    <property type="entry name" value="LRR-containing"/>
</dbReference>
<dbReference type="Pfam" id="PF13516">
    <property type="entry name" value="LRR_6"/>
    <property type="match status" value="4"/>
</dbReference>
<dbReference type="SUPFAM" id="SSF47473">
    <property type="entry name" value="EF-hand"/>
    <property type="match status" value="1"/>
</dbReference>
<dbReference type="SUPFAM" id="SSF52047">
    <property type="entry name" value="RNI-like"/>
    <property type="match status" value="1"/>
</dbReference>
<organism evidence="2 3">
    <name type="scientific">Owenia fusiformis</name>
    <name type="common">Polychaete worm</name>
    <dbReference type="NCBI Taxonomy" id="6347"/>
    <lineage>
        <taxon>Eukaryota</taxon>
        <taxon>Metazoa</taxon>
        <taxon>Spiralia</taxon>
        <taxon>Lophotrochozoa</taxon>
        <taxon>Annelida</taxon>
        <taxon>Polychaeta</taxon>
        <taxon>Sedentaria</taxon>
        <taxon>Canalipalpata</taxon>
        <taxon>Sabellida</taxon>
        <taxon>Oweniida</taxon>
        <taxon>Oweniidae</taxon>
        <taxon>Owenia</taxon>
    </lineage>
</organism>
<sequence length="638" mass="71569">MSTKLLPVSNATDLREISLPNITIETTGSRTSTPLTEFPRSDTSLTTVTQLHSNLNTPNTLPYTRQNTMTTMDEDTVSMELTGCYSNSESDSDEVDDDVGIESDETDLDVSETIQAWRIPSLSKSRQEMKTDCLIGEKRYKFGCSHLNEVPQTTVLDQLANSELNLPHRYLNGKSLHPLTFALKENRNVAKLNLKNNRLGGDGAKHILNLLKANDFITELDISNNAIHLNRGAKAISAMMTDNIGLATLNLSGNDFDDHDAVFLASGIKFNKFISNLDLSHNDIGEIGAGYLAKALEENTGIQTLSLAWNKIRKSGAVSIAKSLKVNHTIENLDLSWNGVGYEGSLALSHTLGKNIILKSLNLESNRINWDCALMLSKALKQNTALEVLKIGDNPLTTTGCMDLIEAVGHADSAVKLLDLGKTPIILECHFIASAIQSDREFQCIHGAIVPSHDKLGFRKAAEMDPLKKMLYYVKDKELRLVELFRDFDKGVEMKVTNETFVTRLQNAGLKIPKWELHEMIEAVNKEDGRKSRQGDPITYKKLVQRVQEFTDEEREKEKIKRKKEERMRQYHTRILDLPKIEHIRRPSEVSSENSEEKNRPTLRGATMKLMSMNLGSIPKKKKKKRGKKKSKKAKSKK</sequence>
<protein>
    <submittedName>
        <fullName evidence="2">Uncharacterized protein</fullName>
    </submittedName>
</protein>
<evidence type="ECO:0000256" key="1">
    <source>
        <dbReference type="SAM" id="MobiDB-lite"/>
    </source>
</evidence>
<reference evidence="2" key="1">
    <citation type="submission" date="2022-03" db="EMBL/GenBank/DDBJ databases">
        <authorList>
            <person name="Martin C."/>
        </authorList>
    </citation>
    <scope>NUCLEOTIDE SEQUENCE</scope>
</reference>
<evidence type="ECO:0000313" key="2">
    <source>
        <dbReference type="EMBL" id="CAH1800111.1"/>
    </source>
</evidence>
<name>A0A8J1TB19_OWEFU</name>
<dbReference type="AlphaFoldDB" id="A0A8J1TB19"/>
<dbReference type="InterPro" id="IPR032675">
    <property type="entry name" value="LRR_dom_sf"/>
</dbReference>
<dbReference type="Proteomes" id="UP000749559">
    <property type="component" value="Unassembled WGS sequence"/>
</dbReference>
<keyword evidence="3" id="KW-1185">Reference proteome</keyword>
<dbReference type="PANTHER" id="PTHR24114:SF50">
    <property type="entry name" value="RNI-LIKE PROTEIN"/>
    <property type="match status" value="1"/>
</dbReference>
<dbReference type="PANTHER" id="PTHR24114">
    <property type="entry name" value="LEUCINE RICH REPEAT FAMILY PROTEIN"/>
    <property type="match status" value="1"/>
</dbReference>
<comment type="caution">
    <text evidence="2">The sequence shown here is derived from an EMBL/GenBank/DDBJ whole genome shotgun (WGS) entry which is preliminary data.</text>
</comment>
<dbReference type="SMART" id="SM00368">
    <property type="entry name" value="LRR_RI"/>
    <property type="match status" value="8"/>
</dbReference>
<dbReference type="InterPro" id="IPR001611">
    <property type="entry name" value="Leu-rich_rpt"/>
</dbReference>
<dbReference type="EMBL" id="CAIIXF020000011">
    <property type="protein sequence ID" value="CAH1800111.1"/>
    <property type="molecule type" value="Genomic_DNA"/>
</dbReference>
<gene>
    <name evidence="2" type="ORF">OFUS_LOCUS24041</name>
</gene>
<dbReference type="Gene3D" id="3.80.10.10">
    <property type="entry name" value="Ribonuclease Inhibitor"/>
    <property type="match status" value="1"/>
</dbReference>
<evidence type="ECO:0000313" key="3">
    <source>
        <dbReference type="Proteomes" id="UP000749559"/>
    </source>
</evidence>
<proteinExistence type="predicted"/>